<comment type="subcellular location">
    <subcellularLocation>
        <location evidence="5 6">Cytoplasm</location>
    </subcellularLocation>
</comment>
<dbReference type="Proteomes" id="UP000316988">
    <property type="component" value="Unassembled WGS sequence"/>
</dbReference>
<dbReference type="PANTHER" id="PTHR30008:SF0">
    <property type="entry name" value="EXODEOXYRIBONUCLEASE 7 LARGE SUBUNIT"/>
    <property type="match status" value="1"/>
</dbReference>
<dbReference type="EMBL" id="VLNT01000013">
    <property type="protein sequence ID" value="TSD58645.1"/>
    <property type="molecule type" value="Genomic_DNA"/>
</dbReference>
<reference evidence="9 10" key="1">
    <citation type="submission" date="2019-07" db="EMBL/GenBank/DDBJ databases">
        <authorList>
            <person name="Zhao L.H."/>
        </authorList>
    </citation>
    <scope>NUCLEOTIDE SEQUENCE [LARGE SCALE GENOMIC DNA]</scope>
    <source>
        <strain evidence="9 10">Co35</strain>
    </source>
</reference>
<dbReference type="NCBIfam" id="TIGR00237">
    <property type="entry name" value="xseA"/>
    <property type="match status" value="1"/>
</dbReference>
<keyword evidence="10" id="KW-1185">Reference proteome</keyword>
<evidence type="ECO:0000259" key="7">
    <source>
        <dbReference type="Pfam" id="PF02601"/>
    </source>
</evidence>
<dbReference type="HAMAP" id="MF_00378">
    <property type="entry name" value="Exonuc_7_L"/>
    <property type="match status" value="1"/>
</dbReference>
<feature type="domain" description="OB-fold nucleic acid binding" evidence="8">
    <location>
        <begin position="14"/>
        <end position="104"/>
    </location>
</feature>
<dbReference type="CDD" id="cd04489">
    <property type="entry name" value="ExoVII_LU_OBF"/>
    <property type="match status" value="1"/>
</dbReference>
<keyword evidence="4 5" id="KW-0269">Exonuclease</keyword>
<sequence length="408" mass="43997">MALETSPDAPAPLRQISGLIGTYIGRLGAVWVEAEIAQLNRRRGVCFLTLRDLEAQMSIQATCHASVLDASPAPVTEGARVVVHAKPDFYQPSGRLSLAIREIRPAGEGELLAQLERRKQLLAAEGLFDPRLKRPLPLLPGGIGLITGKASAAERDVVENVRLRWAAAPLHVRHALMQGPQSAAQVVAELRSLDADPAIDLIVIARGGGSVEDLLPFSDEALIRAVHTVTTPVVSAIGHEPDVPLLDLVADLRASTPTDAAKRIVPDVGEEVTGLTQMRARGRQALRILIEREAQALATLRTRPVLATPTTVVDVQRALVDQHRERALRAVGARLDRAHDEIGHHLARVRALSPLNTLQRGYAVALDADGHPVTSTEQVGTGDQLAIHLTDGLLTARVESIEEHRHEH</sequence>
<dbReference type="InterPro" id="IPR003753">
    <property type="entry name" value="Exonuc_VII_L"/>
</dbReference>
<dbReference type="Pfam" id="PF13742">
    <property type="entry name" value="tRNA_anti_2"/>
    <property type="match status" value="1"/>
</dbReference>
<feature type="domain" description="Exonuclease VII large subunit C-terminal" evidence="7">
    <location>
        <begin position="127"/>
        <end position="341"/>
    </location>
</feature>
<dbReference type="GO" id="GO:0005737">
    <property type="term" value="C:cytoplasm"/>
    <property type="evidence" value="ECO:0007669"/>
    <property type="project" value="UniProtKB-SubCell"/>
</dbReference>
<dbReference type="EC" id="3.1.11.6" evidence="5"/>
<dbReference type="GO" id="GO:0006308">
    <property type="term" value="P:DNA catabolic process"/>
    <property type="evidence" value="ECO:0007669"/>
    <property type="project" value="UniProtKB-UniRule"/>
</dbReference>
<dbReference type="InterPro" id="IPR025824">
    <property type="entry name" value="OB-fold_nuc-bd_dom"/>
</dbReference>
<evidence type="ECO:0000256" key="5">
    <source>
        <dbReference type="HAMAP-Rule" id="MF_00378"/>
    </source>
</evidence>
<comment type="similarity">
    <text evidence="5 6">Belongs to the XseA family.</text>
</comment>
<dbReference type="Pfam" id="PF02601">
    <property type="entry name" value="Exonuc_VII_L"/>
    <property type="match status" value="1"/>
</dbReference>
<evidence type="ECO:0000259" key="8">
    <source>
        <dbReference type="Pfam" id="PF13742"/>
    </source>
</evidence>
<gene>
    <name evidence="5" type="primary">xseA</name>
    <name evidence="9" type="ORF">FNM00_14225</name>
</gene>
<evidence type="ECO:0000313" key="9">
    <source>
        <dbReference type="EMBL" id="TSD58645.1"/>
    </source>
</evidence>
<evidence type="ECO:0000313" key="10">
    <source>
        <dbReference type="Proteomes" id="UP000316988"/>
    </source>
</evidence>
<dbReference type="RefSeq" id="WP_143914211.1">
    <property type="nucleotide sequence ID" value="NZ_VLNT01000013.1"/>
</dbReference>
<keyword evidence="3 5" id="KW-0378">Hydrolase</keyword>
<dbReference type="GO" id="GO:0003676">
    <property type="term" value="F:nucleic acid binding"/>
    <property type="evidence" value="ECO:0007669"/>
    <property type="project" value="InterPro"/>
</dbReference>
<evidence type="ECO:0000256" key="4">
    <source>
        <dbReference type="ARBA" id="ARBA00022839"/>
    </source>
</evidence>
<organism evidence="9 10">
    <name type="scientific">Aeromicrobium piscarium</name>
    <dbReference type="NCBI Taxonomy" id="2590901"/>
    <lineage>
        <taxon>Bacteria</taxon>
        <taxon>Bacillati</taxon>
        <taxon>Actinomycetota</taxon>
        <taxon>Actinomycetes</taxon>
        <taxon>Propionibacteriales</taxon>
        <taxon>Nocardioidaceae</taxon>
        <taxon>Aeromicrobium</taxon>
    </lineage>
</organism>
<keyword evidence="2 5" id="KW-0540">Nuclease</keyword>
<protein>
    <recommendedName>
        <fullName evidence="5">Exodeoxyribonuclease 7 large subunit</fullName>
        <ecNumber evidence="5">3.1.11.6</ecNumber>
    </recommendedName>
    <alternativeName>
        <fullName evidence="5">Exodeoxyribonuclease VII large subunit</fullName>
        <shortName evidence="5">Exonuclease VII large subunit</shortName>
    </alternativeName>
</protein>
<evidence type="ECO:0000256" key="1">
    <source>
        <dbReference type="ARBA" id="ARBA00022490"/>
    </source>
</evidence>
<evidence type="ECO:0000256" key="3">
    <source>
        <dbReference type="ARBA" id="ARBA00022801"/>
    </source>
</evidence>
<keyword evidence="1 5" id="KW-0963">Cytoplasm</keyword>
<dbReference type="InterPro" id="IPR020579">
    <property type="entry name" value="Exonuc_VII_lsu_C"/>
</dbReference>
<name>A0A554RX46_9ACTN</name>
<dbReference type="OrthoDB" id="9802795at2"/>
<comment type="function">
    <text evidence="5">Bidirectionally degrades single-stranded DNA into large acid-insoluble oligonucleotides, which are then degraded further into small acid-soluble oligonucleotides.</text>
</comment>
<dbReference type="PANTHER" id="PTHR30008">
    <property type="entry name" value="EXODEOXYRIBONUCLEASE 7 LARGE SUBUNIT"/>
    <property type="match status" value="1"/>
</dbReference>
<comment type="subunit">
    <text evidence="5">Heterooligomer composed of large and small subunits.</text>
</comment>
<dbReference type="GO" id="GO:0009318">
    <property type="term" value="C:exodeoxyribonuclease VII complex"/>
    <property type="evidence" value="ECO:0007669"/>
    <property type="project" value="UniProtKB-UniRule"/>
</dbReference>
<proteinExistence type="inferred from homology"/>
<evidence type="ECO:0000256" key="6">
    <source>
        <dbReference type="RuleBase" id="RU004355"/>
    </source>
</evidence>
<evidence type="ECO:0000256" key="2">
    <source>
        <dbReference type="ARBA" id="ARBA00022722"/>
    </source>
</evidence>
<dbReference type="AlphaFoldDB" id="A0A554RX46"/>
<comment type="caution">
    <text evidence="9">The sequence shown here is derived from an EMBL/GenBank/DDBJ whole genome shotgun (WGS) entry which is preliminary data.</text>
</comment>
<comment type="catalytic activity">
    <reaction evidence="5 6">
        <text>Exonucleolytic cleavage in either 5'- to 3'- or 3'- to 5'-direction to yield nucleoside 5'-phosphates.</text>
        <dbReference type="EC" id="3.1.11.6"/>
    </reaction>
</comment>
<accession>A0A554RX46</accession>
<dbReference type="GO" id="GO:0008855">
    <property type="term" value="F:exodeoxyribonuclease VII activity"/>
    <property type="evidence" value="ECO:0007669"/>
    <property type="project" value="UniProtKB-UniRule"/>
</dbReference>